<dbReference type="GO" id="GO:0019441">
    <property type="term" value="P:L-tryptophan catabolic process to kynurenine"/>
    <property type="evidence" value="ECO:0007669"/>
    <property type="project" value="InterPro"/>
</dbReference>
<dbReference type="EMBL" id="CP017248">
    <property type="protein sequence ID" value="AOR31277.1"/>
    <property type="molecule type" value="Genomic_DNA"/>
</dbReference>
<dbReference type="GO" id="GO:0046872">
    <property type="term" value="F:metal ion binding"/>
    <property type="evidence" value="ECO:0007669"/>
    <property type="project" value="InterPro"/>
</dbReference>
<dbReference type="Proteomes" id="UP000094960">
    <property type="component" value="Chromosome"/>
</dbReference>
<organism evidence="1 2">
    <name type="scientific">Streptomyces fodineus</name>
    <dbReference type="NCBI Taxonomy" id="1904616"/>
    <lineage>
        <taxon>Bacteria</taxon>
        <taxon>Bacillati</taxon>
        <taxon>Actinomycetota</taxon>
        <taxon>Actinomycetes</taxon>
        <taxon>Kitasatosporales</taxon>
        <taxon>Streptomycetaceae</taxon>
        <taxon>Streptomyces</taxon>
    </lineage>
</organism>
<dbReference type="GO" id="GO:0020037">
    <property type="term" value="F:heme binding"/>
    <property type="evidence" value="ECO:0007669"/>
    <property type="project" value="InterPro"/>
</dbReference>
<reference evidence="2" key="1">
    <citation type="submission" date="2016-09" db="EMBL/GenBank/DDBJ databases">
        <title>Streptomyces puniciscabiei strain:TW1S1 Genome sequencing and assembly.</title>
        <authorList>
            <person name="Kim M.-K."/>
            <person name="Kim S.B."/>
        </authorList>
    </citation>
    <scope>NUCLEOTIDE SEQUENCE [LARGE SCALE GENOMIC DNA]</scope>
    <source>
        <strain evidence="2">TW1S1</strain>
    </source>
</reference>
<dbReference type="Pfam" id="PF03301">
    <property type="entry name" value="Trp_dioxygenase"/>
    <property type="match status" value="2"/>
</dbReference>
<dbReference type="PANTHER" id="PTHR10138:SF0">
    <property type="entry name" value="TRYPTOPHAN 2,3-DIOXYGENASE"/>
    <property type="match status" value="1"/>
</dbReference>
<evidence type="ECO:0000313" key="1">
    <source>
        <dbReference type="EMBL" id="AOR31277.1"/>
    </source>
</evidence>
<evidence type="ECO:0000313" key="2">
    <source>
        <dbReference type="Proteomes" id="UP000094960"/>
    </source>
</evidence>
<name>A0A1D7Y6M9_9ACTN</name>
<sequence>MTDTVAEPLTHAAAPAEQLSYGTYLEVPELLTLQRPRTDAHDEMLFIITHQAFELWFSCALHELESVREALQHERFGPARRGLRRLNRMGSLWLGHLDVLATMTPAGFNEFRGALGESSGFQSVQFRELELISGLRDRRYLNLPGATVAERERLLGRFHEPNLDDVFTQVLRRRGLTPEELFVPGRPHEDLRDTAEDLLEYDALFHHWRYQHWLLVVRALGTRPGSGGSSGSEFLRSTLDKWFFPGLHAARSHVHATPGEQRDTGAGGETVYGCPMGYGSELSA</sequence>
<protein>
    <recommendedName>
        <fullName evidence="3">Tryptophan 2,3-dioxygenase</fullName>
    </recommendedName>
</protein>
<dbReference type="Gene3D" id="1.20.58.480">
    <property type="match status" value="1"/>
</dbReference>
<dbReference type="InterPro" id="IPR004981">
    <property type="entry name" value="Trp_2_3_dOase"/>
</dbReference>
<dbReference type="GO" id="GO:0019442">
    <property type="term" value="P:L-tryptophan catabolic process to acetyl-CoA"/>
    <property type="evidence" value="ECO:0007669"/>
    <property type="project" value="TreeGrafter"/>
</dbReference>
<dbReference type="KEGG" id="spun:BFF78_09715"/>
<dbReference type="GO" id="GO:0004833">
    <property type="term" value="F:L-tryptophan 2,3-dioxygenase activity"/>
    <property type="evidence" value="ECO:0007669"/>
    <property type="project" value="InterPro"/>
</dbReference>
<dbReference type="RefSeq" id="WP_069777922.1">
    <property type="nucleotide sequence ID" value="NZ_CP017248.1"/>
</dbReference>
<dbReference type="PANTHER" id="PTHR10138">
    <property type="entry name" value="TRYPTOPHAN 2,3-DIOXYGENASE"/>
    <property type="match status" value="1"/>
</dbReference>
<proteinExistence type="predicted"/>
<dbReference type="AlphaFoldDB" id="A0A1D7Y6M9"/>
<accession>A0A1D7Y6M9</accession>
<gene>
    <name evidence="1" type="ORF">BFF78_09715</name>
</gene>
<dbReference type="InterPro" id="IPR037217">
    <property type="entry name" value="Trp/Indoleamine_2_3_dOase-like"/>
</dbReference>
<dbReference type="SUPFAM" id="SSF140959">
    <property type="entry name" value="Indolic compounds 2,3-dioxygenase-like"/>
    <property type="match status" value="1"/>
</dbReference>
<keyword evidence="2" id="KW-1185">Reference proteome</keyword>
<evidence type="ECO:0008006" key="3">
    <source>
        <dbReference type="Google" id="ProtNLM"/>
    </source>
</evidence>